<gene>
    <name evidence="9" type="ORF">DCAR_0623824</name>
</gene>
<keyword evidence="4" id="KW-0735">Signal-anchor</keyword>
<dbReference type="PANTHER" id="PTHR32285">
    <property type="entry name" value="PROTEIN TRICHOME BIREFRINGENCE-LIKE 9-RELATED"/>
    <property type="match status" value="1"/>
</dbReference>
<reference evidence="9" key="1">
    <citation type="journal article" date="2016" name="Nat. Genet.">
        <title>A high-quality carrot genome assembly provides new insights into carotenoid accumulation and asterid genome evolution.</title>
        <authorList>
            <person name="Iorizzo M."/>
            <person name="Ellison S."/>
            <person name="Senalik D."/>
            <person name="Zeng P."/>
            <person name="Satapoomin P."/>
            <person name="Huang J."/>
            <person name="Bowman M."/>
            <person name="Iovene M."/>
            <person name="Sanseverino W."/>
            <person name="Cavagnaro P."/>
            <person name="Yildiz M."/>
            <person name="Macko-Podgorni A."/>
            <person name="Moranska E."/>
            <person name="Grzebelus E."/>
            <person name="Grzebelus D."/>
            <person name="Ashrafi H."/>
            <person name="Zheng Z."/>
            <person name="Cheng S."/>
            <person name="Spooner D."/>
            <person name="Van Deynze A."/>
            <person name="Simon P."/>
        </authorList>
    </citation>
    <scope>NUCLEOTIDE SEQUENCE</scope>
    <source>
        <tissue evidence="9">Leaf</tissue>
    </source>
</reference>
<organism evidence="9 10">
    <name type="scientific">Daucus carota subsp. sativus</name>
    <name type="common">Carrot</name>
    <dbReference type="NCBI Taxonomy" id="79200"/>
    <lineage>
        <taxon>Eukaryota</taxon>
        <taxon>Viridiplantae</taxon>
        <taxon>Streptophyta</taxon>
        <taxon>Embryophyta</taxon>
        <taxon>Tracheophyta</taxon>
        <taxon>Spermatophyta</taxon>
        <taxon>Magnoliopsida</taxon>
        <taxon>eudicotyledons</taxon>
        <taxon>Gunneridae</taxon>
        <taxon>Pentapetalae</taxon>
        <taxon>asterids</taxon>
        <taxon>campanulids</taxon>
        <taxon>Apiales</taxon>
        <taxon>Apiaceae</taxon>
        <taxon>Apioideae</taxon>
        <taxon>Scandiceae</taxon>
        <taxon>Daucinae</taxon>
        <taxon>Daucus</taxon>
        <taxon>Daucus sect. Daucus</taxon>
    </lineage>
</organism>
<keyword evidence="6" id="KW-0472">Membrane</keyword>
<keyword evidence="10" id="KW-1185">Reference proteome</keyword>
<dbReference type="GO" id="GO:0005794">
    <property type="term" value="C:Golgi apparatus"/>
    <property type="evidence" value="ECO:0007669"/>
    <property type="project" value="TreeGrafter"/>
</dbReference>
<evidence type="ECO:0000256" key="2">
    <source>
        <dbReference type="ARBA" id="ARBA00007727"/>
    </source>
</evidence>
<dbReference type="AlphaFoldDB" id="A0AAF1B351"/>
<dbReference type="PANTHER" id="PTHR32285:SF36">
    <property type="entry name" value="PROTEIN TRICHOME BIREFRINGENCE-LIKE 38"/>
    <property type="match status" value="1"/>
</dbReference>
<proteinExistence type="inferred from homology"/>
<dbReference type="PROSITE" id="PS51257">
    <property type="entry name" value="PROKAR_LIPOPROTEIN"/>
    <property type="match status" value="1"/>
</dbReference>
<evidence type="ECO:0000256" key="1">
    <source>
        <dbReference type="ARBA" id="ARBA00004167"/>
    </source>
</evidence>
<name>A0AAF1B351_DAUCS</name>
<comment type="similarity">
    <text evidence="2">Belongs to the PC-esterase family. TBL subfamily.</text>
</comment>
<dbReference type="GO" id="GO:0016020">
    <property type="term" value="C:membrane"/>
    <property type="evidence" value="ECO:0007669"/>
    <property type="project" value="UniProtKB-SubCell"/>
</dbReference>
<evidence type="ECO:0000259" key="8">
    <source>
        <dbReference type="Pfam" id="PF14416"/>
    </source>
</evidence>
<dbReference type="Pfam" id="PF14416">
    <property type="entry name" value="PMR5N"/>
    <property type="match status" value="1"/>
</dbReference>
<reference evidence="9" key="2">
    <citation type="submission" date="2022-03" db="EMBL/GenBank/DDBJ databases">
        <title>Draft title - Genomic analysis of global carrot germplasm unveils the trajectory of domestication and the origin of high carotenoid orange carrot.</title>
        <authorList>
            <person name="Iorizzo M."/>
            <person name="Ellison S."/>
            <person name="Senalik D."/>
            <person name="Macko-Podgorni A."/>
            <person name="Grzebelus D."/>
            <person name="Bostan H."/>
            <person name="Rolling W."/>
            <person name="Curaba J."/>
            <person name="Simon P."/>
        </authorList>
    </citation>
    <scope>NUCLEOTIDE SEQUENCE</scope>
    <source>
        <tissue evidence="9">Leaf</tissue>
    </source>
</reference>
<dbReference type="InterPro" id="IPR026057">
    <property type="entry name" value="TBL_C"/>
</dbReference>
<evidence type="ECO:0000256" key="4">
    <source>
        <dbReference type="ARBA" id="ARBA00022968"/>
    </source>
</evidence>
<evidence type="ECO:0000313" key="9">
    <source>
        <dbReference type="EMBL" id="WOH04415.1"/>
    </source>
</evidence>
<evidence type="ECO:0000256" key="5">
    <source>
        <dbReference type="ARBA" id="ARBA00022989"/>
    </source>
</evidence>
<feature type="domain" description="Trichome birefringence-like C-terminal" evidence="7">
    <location>
        <begin position="102"/>
        <end position="365"/>
    </location>
</feature>
<evidence type="ECO:0000259" key="7">
    <source>
        <dbReference type="Pfam" id="PF13839"/>
    </source>
</evidence>
<dbReference type="InterPro" id="IPR029962">
    <property type="entry name" value="TBL"/>
</dbReference>
<dbReference type="GO" id="GO:0016413">
    <property type="term" value="F:O-acetyltransferase activity"/>
    <property type="evidence" value="ECO:0007669"/>
    <property type="project" value="InterPro"/>
</dbReference>
<dbReference type="Pfam" id="PF13839">
    <property type="entry name" value="PC-Esterase"/>
    <property type="match status" value="1"/>
</dbReference>
<comment type="subcellular location">
    <subcellularLocation>
        <location evidence="1">Membrane</location>
        <topology evidence="1">Single-pass membrane protein</topology>
    </subcellularLocation>
</comment>
<feature type="domain" description="Trichome birefringence-like N-terminal" evidence="8">
    <location>
        <begin position="49"/>
        <end position="101"/>
    </location>
</feature>
<dbReference type="InterPro" id="IPR025846">
    <property type="entry name" value="TBL_N"/>
</dbReference>
<dbReference type="Proteomes" id="UP000077755">
    <property type="component" value="Chromosome 6"/>
</dbReference>
<evidence type="ECO:0000256" key="6">
    <source>
        <dbReference type="ARBA" id="ARBA00023136"/>
    </source>
</evidence>
<protein>
    <recommendedName>
        <fullName evidence="11">Trichome birefringence-like N-terminal domain-containing protein</fullName>
    </recommendedName>
</protein>
<evidence type="ECO:0000313" key="10">
    <source>
        <dbReference type="Proteomes" id="UP000077755"/>
    </source>
</evidence>
<evidence type="ECO:0008006" key="11">
    <source>
        <dbReference type="Google" id="ProtNLM"/>
    </source>
</evidence>
<evidence type="ECO:0000256" key="3">
    <source>
        <dbReference type="ARBA" id="ARBA00022692"/>
    </source>
</evidence>
<keyword evidence="5" id="KW-1133">Transmembrane helix</keyword>
<sequence length="370" mass="42326">MSKQRSSSSSYNNVFTLFLTFHVVFLTFACFCLASVAGKHVYRSKQQGSCNMYDGSWVYDELYPLYDSSSCPFIRGEFNCKKYGRPNLRYLNYRWQPSHCDLPRFDGKKFLEQMKGKKILFVGDSLSADHCESLLCLLHASVPNSNVIPSVNDPVTTVVFKDYDVSVSVFHSLFLVDVEDEKIGRVLNLDSLKNGDYWKKHDVLIFNTWHWWYRSGASQPWDYIEDDKKVMKDMDRMVAFRKALTTWANWIDSDVNTETTKVFFQGISPSHYNGTDWNEPGVTNCAKETEPISGSSYPGGLPEAAIVLKQVLSKMTKPVHLLDITTLSQLRKDGHPSSYNKYKGMDCTHWCIAGVTDTWNQLLHASLILD</sequence>
<keyword evidence="3" id="KW-0812">Transmembrane</keyword>
<dbReference type="EMBL" id="CP093348">
    <property type="protein sequence ID" value="WOH04415.1"/>
    <property type="molecule type" value="Genomic_DNA"/>
</dbReference>
<accession>A0AAF1B351</accession>